<keyword evidence="1" id="KW-0813">Transport</keyword>
<keyword evidence="3" id="KW-1185">Reference proteome</keyword>
<dbReference type="GO" id="GO:0005769">
    <property type="term" value="C:early endosome"/>
    <property type="evidence" value="ECO:0007669"/>
    <property type="project" value="TreeGrafter"/>
</dbReference>
<dbReference type="Proteomes" id="UP001054945">
    <property type="component" value="Unassembled WGS sequence"/>
</dbReference>
<evidence type="ECO:0000313" key="3">
    <source>
        <dbReference type="Proteomes" id="UP001054945"/>
    </source>
</evidence>
<dbReference type="GO" id="GO:0005794">
    <property type="term" value="C:Golgi apparatus"/>
    <property type="evidence" value="ECO:0007669"/>
    <property type="project" value="TreeGrafter"/>
</dbReference>
<dbReference type="PANTHER" id="PTHR45711">
    <property type="entry name" value="CHLORIDE CHANNEL PROTEIN"/>
    <property type="match status" value="1"/>
</dbReference>
<name>A0AAV4MLW6_CAEEX</name>
<accession>A0AAV4MLW6</accession>
<reference evidence="2 3" key="1">
    <citation type="submission" date="2021-06" db="EMBL/GenBank/DDBJ databases">
        <title>Caerostris extrusa draft genome.</title>
        <authorList>
            <person name="Kono N."/>
            <person name="Arakawa K."/>
        </authorList>
    </citation>
    <scope>NUCLEOTIDE SEQUENCE [LARGE SCALE GENOMIC DNA]</scope>
</reference>
<dbReference type="PANTHER" id="PTHR45711:SF6">
    <property type="entry name" value="CHLORIDE CHANNEL PROTEIN"/>
    <property type="match status" value="1"/>
</dbReference>
<evidence type="ECO:0008006" key="4">
    <source>
        <dbReference type="Google" id="ProtNLM"/>
    </source>
</evidence>
<keyword evidence="1" id="KW-0406">Ion transport</keyword>
<evidence type="ECO:0000256" key="1">
    <source>
        <dbReference type="ARBA" id="ARBA00023065"/>
    </source>
</evidence>
<dbReference type="SUPFAM" id="SSF54631">
    <property type="entry name" value="CBS-domain pair"/>
    <property type="match status" value="1"/>
</dbReference>
<protein>
    <recommendedName>
        <fullName evidence="4">CBS domain-containing protein</fullName>
    </recommendedName>
</protein>
<evidence type="ECO:0000313" key="2">
    <source>
        <dbReference type="EMBL" id="GIX73396.1"/>
    </source>
</evidence>
<dbReference type="Gene3D" id="3.10.580.20">
    <property type="match status" value="1"/>
</dbReference>
<sequence length="191" mass="22244">MSQQNQKTVIKPYRELHRLSQRGMTLQDIEKTLKRTSHNGFPITISKDIPYLIGFVLRRDLCLAIDHLKMTHPLITERTTVDFNQRSPENWKDVRSINLGRIVDMAPLTVTVQTPMETVIEMFCKLGLRQLLVTEHGREERVPPEFRGLAKLSLDNGKSAASQVEVDCWVSSQRKMFLIIYRKLKKRKDQE</sequence>
<dbReference type="AlphaFoldDB" id="A0AAV4MLW6"/>
<comment type="caution">
    <text evidence="2">The sequence shown here is derived from an EMBL/GenBank/DDBJ whole genome shotgun (WGS) entry which is preliminary data.</text>
</comment>
<dbReference type="EMBL" id="BPLR01002405">
    <property type="protein sequence ID" value="GIX73396.1"/>
    <property type="molecule type" value="Genomic_DNA"/>
</dbReference>
<proteinExistence type="predicted"/>
<gene>
    <name evidence="2" type="primary">CLCN3</name>
    <name evidence="2" type="ORF">CEXT_187901</name>
</gene>
<dbReference type="InterPro" id="IPR046342">
    <property type="entry name" value="CBS_dom_sf"/>
</dbReference>
<dbReference type="CDD" id="cd04591">
    <property type="entry name" value="CBS_pair_voltage-gated_CLC_euk_bac"/>
    <property type="match status" value="1"/>
</dbReference>
<dbReference type="GO" id="GO:0005886">
    <property type="term" value="C:plasma membrane"/>
    <property type="evidence" value="ECO:0007669"/>
    <property type="project" value="TreeGrafter"/>
</dbReference>
<organism evidence="2 3">
    <name type="scientific">Caerostris extrusa</name>
    <name type="common">Bark spider</name>
    <name type="synonym">Caerostris bankana</name>
    <dbReference type="NCBI Taxonomy" id="172846"/>
    <lineage>
        <taxon>Eukaryota</taxon>
        <taxon>Metazoa</taxon>
        <taxon>Ecdysozoa</taxon>
        <taxon>Arthropoda</taxon>
        <taxon>Chelicerata</taxon>
        <taxon>Arachnida</taxon>
        <taxon>Araneae</taxon>
        <taxon>Araneomorphae</taxon>
        <taxon>Entelegynae</taxon>
        <taxon>Araneoidea</taxon>
        <taxon>Araneidae</taxon>
        <taxon>Caerostris</taxon>
    </lineage>
</organism>
<dbReference type="GO" id="GO:0005247">
    <property type="term" value="F:voltage-gated chloride channel activity"/>
    <property type="evidence" value="ECO:0007669"/>
    <property type="project" value="TreeGrafter"/>
</dbReference>